<keyword evidence="6" id="KW-1185">Reference proteome</keyword>
<evidence type="ECO:0000256" key="3">
    <source>
        <dbReference type="ARBA" id="ARBA00023277"/>
    </source>
</evidence>
<reference evidence="5 6" key="1">
    <citation type="journal article" date="2011" name="J. Bacteriol.">
        <title>Complete genome sequence of the cellulose-degrading bacterium Cellulosilyticum lentocellum.</title>
        <authorList>
            <consortium name="US DOE Joint Genome Institute"/>
            <person name="Miller D.A."/>
            <person name="Suen G."/>
            <person name="Bruce D."/>
            <person name="Copeland A."/>
            <person name="Cheng J.F."/>
            <person name="Detter C."/>
            <person name="Goodwin L.A."/>
            <person name="Han C.S."/>
            <person name="Hauser L.J."/>
            <person name="Land M.L."/>
            <person name="Lapidus A."/>
            <person name="Lucas S."/>
            <person name="Meincke L."/>
            <person name="Pitluck S."/>
            <person name="Tapia R."/>
            <person name="Teshima H."/>
            <person name="Woyke T."/>
            <person name="Fox B.G."/>
            <person name="Angert E.R."/>
            <person name="Currie C.R."/>
        </authorList>
    </citation>
    <scope>NUCLEOTIDE SEQUENCE [LARGE SCALE GENOMIC DNA]</scope>
    <source>
        <strain evidence="6">ATCC 49066 / DSM 5427 / NCIMB 11756 / RHM5</strain>
    </source>
</reference>
<comment type="similarity">
    <text evidence="4">Belongs to the FBPase class 3 family.</text>
</comment>
<name>F2JMP5_CELLD</name>
<proteinExistence type="inferred from homology"/>
<dbReference type="AlphaFoldDB" id="F2JMP5"/>
<dbReference type="EMBL" id="CP002582">
    <property type="protein sequence ID" value="ADZ84696.1"/>
    <property type="molecule type" value="Genomic_DNA"/>
</dbReference>
<dbReference type="KEGG" id="cle:Clole_2999"/>
<comment type="catalytic activity">
    <reaction evidence="4">
        <text>beta-D-fructose 1,6-bisphosphate + H2O = beta-D-fructose 6-phosphate + phosphate</text>
        <dbReference type="Rhea" id="RHEA:11064"/>
        <dbReference type="ChEBI" id="CHEBI:15377"/>
        <dbReference type="ChEBI" id="CHEBI:32966"/>
        <dbReference type="ChEBI" id="CHEBI:43474"/>
        <dbReference type="ChEBI" id="CHEBI:57634"/>
        <dbReference type="EC" id="3.1.3.11"/>
    </reaction>
</comment>
<evidence type="ECO:0000313" key="5">
    <source>
        <dbReference type="EMBL" id="ADZ84696.1"/>
    </source>
</evidence>
<gene>
    <name evidence="4" type="primary">fbp</name>
    <name evidence="5" type="ordered locus">Clole_2999</name>
</gene>
<sequence>MEAEEINLKLLKFLAKQYPTMDHAITEMINLQAILNLPKATEHFVSDIHGEYEAFSHVLRNASGVLKTRIDELFINEMSDKERRAFAILIYYPEKKMKQVADIEEEMNEWYRINLLRVIRLCKVISSKYTRSKVRKALPKEFAYIMEELLNEQVDTPNKEQYYYEIVDRIISLNKAEAFMCAFCHLIQRLAIGHLHVLGDIFDRGPRADKVMDILQQYHSVDIQWGNHDILWMGAASGSGACIANIIRNACKYSNLETLEDGYGINLLPLATFALDQYKDQDYSLFMPVIDNEWDTKQDDVRLVALMHMAITFIQFKLEHQLIEKCFDKEMKNRDLLGKINYEEYTITIDGMTHQLNADVFKGINPKAPYDLSKEEIEVIDRLRSSFLQSSKLQEHIQFMFTNGSMYKVYNNNLLYHGCILLTEEGTFKQIQLDGKYYSGKAYLERLEAIVREGYFNVLDKEAKQKGMDIMWYLWCGSNSPVFGKQKMTTFERYFIQNEETWKEPKNSYYEYLDDEEMAMRLLMEFGINSEEGHIINGHVPVQVKKGEKPIKAGGKIIVIDGGFTKAYQKITGIAGYTLIYNSFGLQLASHEPFEGVEEAITSEKDMVTSMNVIEYIPTRKRVKDTDIGKDIDGQIKALLTLVEYYQLGLLKTKES</sequence>
<organism evidence="5 6">
    <name type="scientific">Cellulosilyticum lentocellum (strain ATCC 49066 / DSM 5427 / NCIMB 11756 / RHM5)</name>
    <name type="common">Clostridium lentocellum</name>
    <dbReference type="NCBI Taxonomy" id="642492"/>
    <lineage>
        <taxon>Bacteria</taxon>
        <taxon>Bacillati</taxon>
        <taxon>Bacillota</taxon>
        <taxon>Clostridia</taxon>
        <taxon>Lachnospirales</taxon>
        <taxon>Cellulosilyticaceae</taxon>
        <taxon>Cellulosilyticum</taxon>
    </lineage>
</organism>
<evidence type="ECO:0000256" key="1">
    <source>
        <dbReference type="ARBA" id="ARBA00022801"/>
    </source>
</evidence>
<comment type="pathway">
    <text evidence="4">Carbohydrate biosynthesis; gluconeogenesis.</text>
</comment>
<evidence type="ECO:0000256" key="2">
    <source>
        <dbReference type="ARBA" id="ARBA00023211"/>
    </source>
</evidence>
<dbReference type="PIRSF" id="PIRSF000906">
    <property type="entry name" value="FBPtase_Bacill"/>
    <property type="match status" value="1"/>
</dbReference>
<evidence type="ECO:0000313" key="6">
    <source>
        <dbReference type="Proteomes" id="UP000008467"/>
    </source>
</evidence>
<keyword evidence="1 4" id="KW-0378">Hydrolase</keyword>
<evidence type="ECO:0000256" key="4">
    <source>
        <dbReference type="HAMAP-Rule" id="MF_01854"/>
    </source>
</evidence>
<accession>F2JMP5</accession>
<keyword evidence="2 4" id="KW-0464">Manganese</keyword>
<dbReference type="Gene3D" id="3.60.21.10">
    <property type="match status" value="1"/>
</dbReference>
<dbReference type="Pfam" id="PF06874">
    <property type="entry name" value="FBPase_2"/>
    <property type="match status" value="1"/>
</dbReference>
<dbReference type="InterPro" id="IPR009164">
    <property type="entry name" value="FBPtase_class3"/>
</dbReference>
<dbReference type="GO" id="GO:0006094">
    <property type="term" value="P:gluconeogenesis"/>
    <property type="evidence" value="ECO:0007669"/>
    <property type="project" value="UniProtKB-UniRule"/>
</dbReference>
<dbReference type="eggNOG" id="COG3855">
    <property type="taxonomic scope" value="Bacteria"/>
</dbReference>
<keyword evidence="3 4" id="KW-0119">Carbohydrate metabolism</keyword>
<dbReference type="EC" id="3.1.3.11" evidence="4"/>
<dbReference type="SUPFAM" id="SSF56300">
    <property type="entry name" value="Metallo-dependent phosphatases"/>
    <property type="match status" value="1"/>
</dbReference>
<dbReference type="InterPro" id="IPR029052">
    <property type="entry name" value="Metallo-depent_PP-like"/>
</dbReference>
<dbReference type="RefSeq" id="WP_013657976.1">
    <property type="nucleotide sequence ID" value="NC_015275.1"/>
</dbReference>
<dbReference type="Proteomes" id="UP000008467">
    <property type="component" value="Chromosome"/>
</dbReference>
<dbReference type="HAMAP" id="MF_01854">
    <property type="entry name" value="FBPase_class3"/>
    <property type="match status" value="1"/>
</dbReference>
<dbReference type="HOGENOM" id="CLU_028392_2_0_9"/>
<protein>
    <recommendedName>
        <fullName evidence="4">Fructose-1,6-bisphosphatase class 3</fullName>
        <shortName evidence="4">FBPase class 3</shortName>
        <ecNumber evidence="4">3.1.3.11</ecNumber>
    </recommendedName>
    <alternativeName>
        <fullName evidence="4">D-fructose-1,6-bisphosphate 1-phosphohydrolase class 3</fullName>
    </alternativeName>
</protein>
<comment type="cofactor">
    <cofactor evidence="4">
        <name>Mn(2+)</name>
        <dbReference type="ChEBI" id="CHEBI:29035"/>
    </cofactor>
</comment>
<dbReference type="GO" id="GO:0042132">
    <property type="term" value="F:fructose 1,6-bisphosphate 1-phosphatase activity"/>
    <property type="evidence" value="ECO:0007669"/>
    <property type="project" value="UniProtKB-UniRule"/>
</dbReference>
<dbReference type="UniPathway" id="UPA00138"/>
<dbReference type="STRING" id="642492.Clole_2999"/>